<dbReference type="Proteomes" id="UP001203297">
    <property type="component" value="Unassembled WGS sequence"/>
</dbReference>
<reference evidence="1" key="1">
    <citation type="journal article" date="2022" name="New Phytol.">
        <title>Evolutionary transition to the ectomycorrhizal habit in the genomes of a hyperdiverse lineage of mushroom-forming fungi.</title>
        <authorList>
            <person name="Looney B."/>
            <person name="Miyauchi S."/>
            <person name="Morin E."/>
            <person name="Drula E."/>
            <person name="Courty P.E."/>
            <person name="Kohler A."/>
            <person name="Kuo A."/>
            <person name="LaButti K."/>
            <person name="Pangilinan J."/>
            <person name="Lipzen A."/>
            <person name="Riley R."/>
            <person name="Andreopoulos W."/>
            <person name="He G."/>
            <person name="Johnson J."/>
            <person name="Nolan M."/>
            <person name="Tritt A."/>
            <person name="Barry K.W."/>
            <person name="Grigoriev I.V."/>
            <person name="Nagy L.G."/>
            <person name="Hibbett D."/>
            <person name="Henrissat B."/>
            <person name="Matheny P.B."/>
            <person name="Labbe J."/>
            <person name="Martin F.M."/>
        </authorList>
    </citation>
    <scope>NUCLEOTIDE SEQUENCE</scope>
    <source>
        <strain evidence="1">BPL690</strain>
    </source>
</reference>
<dbReference type="EMBL" id="WTXG01000005">
    <property type="protein sequence ID" value="KAI0305456.1"/>
    <property type="molecule type" value="Genomic_DNA"/>
</dbReference>
<keyword evidence="2" id="KW-1185">Reference proteome</keyword>
<accession>A0AAD4M7V6</accession>
<name>A0AAD4M7V6_9AGAM</name>
<gene>
    <name evidence="1" type="ORF">B0F90DRAFT_1698186</name>
</gene>
<dbReference type="AlphaFoldDB" id="A0AAD4M7V6"/>
<comment type="caution">
    <text evidence="1">The sequence shown here is derived from an EMBL/GenBank/DDBJ whole genome shotgun (WGS) entry which is preliminary data.</text>
</comment>
<protein>
    <submittedName>
        <fullName evidence="1">Uncharacterized protein</fullName>
    </submittedName>
</protein>
<proteinExistence type="predicted"/>
<evidence type="ECO:0000313" key="2">
    <source>
        <dbReference type="Proteomes" id="UP001203297"/>
    </source>
</evidence>
<sequence>MAGAGEIFVRIVYVARLMPKLAHQVYASKSTRYMIPSTRDRGGNILFHVHVDLRRKGIFHTRDAK</sequence>
<evidence type="ECO:0000313" key="1">
    <source>
        <dbReference type="EMBL" id="KAI0305456.1"/>
    </source>
</evidence>
<organism evidence="1 2">
    <name type="scientific">Multifurca ochricompacta</name>
    <dbReference type="NCBI Taxonomy" id="376703"/>
    <lineage>
        <taxon>Eukaryota</taxon>
        <taxon>Fungi</taxon>
        <taxon>Dikarya</taxon>
        <taxon>Basidiomycota</taxon>
        <taxon>Agaricomycotina</taxon>
        <taxon>Agaricomycetes</taxon>
        <taxon>Russulales</taxon>
        <taxon>Russulaceae</taxon>
        <taxon>Multifurca</taxon>
    </lineage>
</organism>